<evidence type="ECO:0000256" key="2">
    <source>
        <dbReference type="ARBA" id="ARBA00022485"/>
    </source>
</evidence>
<reference evidence="8 9" key="1">
    <citation type="submission" date="2019-10" db="EMBL/GenBank/DDBJ databases">
        <title>Comparative genomics of sulfur disproportionating microorganisms.</title>
        <authorList>
            <person name="Ward L.M."/>
            <person name="Bertran E."/>
            <person name="Johnston D."/>
        </authorList>
    </citation>
    <scope>NUCLEOTIDE SEQUENCE [LARGE SCALE GENOMIC DNA]</scope>
    <source>
        <strain evidence="8 9">DSM 14055</strain>
    </source>
</reference>
<name>A0A6N7IQN3_9FIRM</name>
<evidence type="ECO:0000256" key="1">
    <source>
        <dbReference type="ARBA" id="ARBA00008876"/>
    </source>
</evidence>
<feature type="domain" description="Fe-S hydro-lyase tartrate dehydratase alpha-type catalytic" evidence="7">
    <location>
        <begin position="18"/>
        <end position="285"/>
    </location>
</feature>
<keyword evidence="3" id="KW-0479">Metal-binding</keyword>
<keyword evidence="5" id="KW-0411">Iron-sulfur</keyword>
<protein>
    <submittedName>
        <fullName evidence="8">Fumarate hydratase</fullName>
        <ecNumber evidence="8">4.2.1.2</ecNumber>
    </submittedName>
</protein>
<dbReference type="GO" id="GO:0046872">
    <property type="term" value="F:metal ion binding"/>
    <property type="evidence" value="ECO:0007669"/>
    <property type="project" value="UniProtKB-KW"/>
</dbReference>
<comment type="similarity">
    <text evidence="1">Belongs to the class-I fumarase family.</text>
</comment>
<keyword evidence="4" id="KW-0408">Iron</keyword>
<dbReference type="GO" id="GO:0004333">
    <property type="term" value="F:fumarate hydratase activity"/>
    <property type="evidence" value="ECO:0007669"/>
    <property type="project" value="UniProtKB-EC"/>
</dbReference>
<evidence type="ECO:0000256" key="4">
    <source>
        <dbReference type="ARBA" id="ARBA00023004"/>
    </source>
</evidence>
<dbReference type="GO" id="GO:0051539">
    <property type="term" value="F:4 iron, 4 sulfur cluster binding"/>
    <property type="evidence" value="ECO:0007669"/>
    <property type="project" value="UniProtKB-KW"/>
</dbReference>
<dbReference type="OrthoDB" id="9798978at2"/>
<dbReference type="AlphaFoldDB" id="A0A6N7IQN3"/>
<comment type="caution">
    <text evidence="8">The sequence shown here is derived from an EMBL/GenBank/DDBJ whole genome shotgun (WGS) entry which is preliminary data.</text>
</comment>
<dbReference type="InterPro" id="IPR004646">
    <property type="entry name" value="Fe-S_hydro-lyase_TtdA-typ_cat"/>
</dbReference>
<dbReference type="InterPro" id="IPR051208">
    <property type="entry name" value="Class-I_Fumarase/Tartrate_DH"/>
</dbReference>
<evidence type="ECO:0000259" key="7">
    <source>
        <dbReference type="Pfam" id="PF05681"/>
    </source>
</evidence>
<dbReference type="PANTHER" id="PTHR30389:SF17">
    <property type="entry name" value="L(+)-TARTRATE DEHYDRATASE SUBUNIT ALPHA-RELATED"/>
    <property type="match status" value="1"/>
</dbReference>
<dbReference type="EMBL" id="WHYR01000021">
    <property type="protein sequence ID" value="MQL52395.1"/>
    <property type="molecule type" value="Genomic_DNA"/>
</dbReference>
<proteinExistence type="inferred from homology"/>
<gene>
    <name evidence="8" type="ORF">GFC01_08985</name>
</gene>
<evidence type="ECO:0000256" key="6">
    <source>
        <dbReference type="ARBA" id="ARBA00023239"/>
    </source>
</evidence>
<organism evidence="8 9">
    <name type="scientific">Desulfofundulus thermobenzoicus</name>
    <dbReference type="NCBI Taxonomy" id="29376"/>
    <lineage>
        <taxon>Bacteria</taxon>
        <taxon>Bacillati</taxon>
        <taxon>Bacillota</taxon>
        <taxon>Clostridia</taxon>
        <taxon>Eubacteriales</taxon>
        <taxon>Peptococcaceae</taxon>
        <taxon>Desulfofundulus</taxon>
    </lineage>
</organism>
<keyword evidence="6 8" id="KW-0456">Lyase</keyword>
<dbReference type="Pfam" id="PF05681">
    <property type="entry name" value="Fumerase"/>
    <property type="match status" value="1"/>
</dbReference>
<dbReference type="NCBIfam" id="TIGR00722">
    <property type="entry name" value="ttdA_fumA_fumB"/>
    <property type="match status" value="1"/>
</dbReference>
<dbReference type="EC" id="4.2.1.2" evidence="8"/>
<dbReference type="NCBIfam" id="NF004885">
    <property type="entry name" value="PRK06246.1"/>
    <property type="match status" value="1"/>
</dbReference>
<evidence type="ECO:0000313" key="9">
    <source>
        <dbReference type="Proteomes" id="UP000441717"/>
    </source>
</evidence>
<evidence type="ECO:0000256" key="5">
    <source>
        <dbReference type="ARBA" id="ARBA00023014"/>
    </source>
</evidence>
<evidence type="ECO:0000256" key="3">
    <source>
        <dbReference type="ARBA" id="ARBA00022723"/>
    </source>
</evidence>
<sequence length="287" mass="30649">MQGGIMPLRTIEAATITATVADLCMRANYELGEEVIRAFEEALTRENSLTGKDILQQLLENARIAREESVPMCQDTGFAVVFLEVGQEVCVTGGDLYEAVNQGVRQGYTEGYLRKSIVNHPLIRQNTGDNTPAVIHTRIVPGDRIKITVAPKGGGSENMSGIRMLKPAEGVEGIKKFVIEQVKNAGPNPCPPIVVGVGIGGTFEKAALLAKEALLRPLGQPSPLPDIAGLERELLEDINGLGIGPQGLGGRTTALAVHIEIYPCHIASLPVAVNINCHASRHKEAIL</sequence>
<keyword evidence="9" id="KW-1185">Reference proteome</keyword>
<accession>A0A6N7IQN3</accession>
<dbReference type="Proteomes" id="UP000441717">
    <property type="component" value="Unassembled WGS sequence"/>
</dbReference>
<keyword evidence="2" id="KW-0004">4Fe-4S</keyword>
<evidence type="ECO:0000313" key="8">
    <source>
        <dbReference type="EMBL" id="MQL52395.1"/>
    </source>
</evidence>
<dbReference type="PANTHER" id="PTHR30389">
    <property type="entry name" value="FUMARATE HYDRATASE-RELATED"/>
    <property type="match status" value="1"/>
</dbReference>